<reference evidence="1 2" key="1">
    <citation type="submission" date="2014-04" db="EMBL/GenBank/DDBJ databases">
        <authorList>
            <consortium name="DOE Joint Genome Institute"/>
            <person name="Kuo A."/>
            <person name="Girlanda M."/>
            <person name="Perotto S."/>
            <person name="Kohler A."/>
            <person name="Nagy L.G."/>
            <person name="Floudas D."/>
            <person name="Copeland A."/>
            <person name="Barry K.W."/>
            <person name="Cichocki N."/>
            <person name="Veneault-Fourrey C."/>
            <person name="LaButti K."/>
            <person name="Lindquist E.A."/>
            <person name="Lipzen A."/>
            <person name="Lundell T."/>
            <person name="Morin E."/>
            <person name="Murat C."/>
            <person name="Sun H."/>
            <person name="Tunlid A."/>
            <person name="Henrissat B."/>
            <person name="Grigoriev I.V."/>
            <person name="Hibbett D.S."/>
            <person name="Martin F."/>
            <person name="Nordberg H.P."/>
            <person name="Cantor M.N."/>
            <person name="Hua S.X."/>
        </authorList>
    </citation>
    <scope>NUCLEOTIDE SEQUENCE [LARGE SCALE GENOMIC DNA]</scope>
    <source>
        <strain evidence="1 2">MUT 4182</strain>
    </source>
</reference>
<accession>A0A0C3QJW2</accession>
<evidence type="ECO:0000313" key="1">
    <source>
        <dbReference type="EMBL" id="KIO32670.1"/>
    </source>
</evidence>
<evidence type="ECO:0000313" key="2">
    <source>
        <dbReference type="Proteomes" id="UP000054248"/>
    </source>
</evidence>
<dbReference type="EMBL" id="KN822953">
    <property type="protein sequence ID" value="KIO32670.1"/>
    <property type="molecule type" value="Genomic_DNA"/>
</dbReference>
<organism evidence="1 2">
    <name type="scientific">Tulasnella calospora MUT 4182</name>
    <dbReference type="NCBI Taxonomy" id="1051891"/>
    <lineage>
        <taxon>Eukaryota</taxon>
        <taxon>Fungi</taxon>
        <taxon>Dikarya</taxon>
        <taxon>Basidiomycota</taxon>
        <taxon>Agaricomycotina</taxon>
        <taxon>Agaricomycetes</taxon>
        <taxon>Cantharellales</taxon>
        <taxon>Tulasnellaceae</taxon>
        <taxon>Tulasnella</taxon>
    </lineage>
</organism>
<dbReference type="Proteomes" id="UP000054248">
    <property type="component" value="Unassembled WGS sequence"/>
</dbReference>
<protein>
    <submittedName>
        <fullName evidence="1">Uncharacterized protein</fullName>
    </submittedName>
</protein>
<reference evidence="2" key="2">
    <citation type="submission" date="2015-01" db="EMBL/GenBank/DDBJ databases">
        <title>Evolutionary Origins and Diversification of the Mycorrhizal Mutualists.</title>
        <authorList>
            <consortium name="DOE Joint Genome Institute"/>
            <consortium name="Mycorrhizal Genomics Consortium"/>
            <person name="Kohler A."/>
            <person name="Kuo A."/>
            <person name="Nagy L.G."/>
            <person name="Floudas D."/>
            <person name="Copeland A."/>
            <person name="Barry K.W."/>
            <person name="Cichocki N."/>
            <person name="Veneault-Fourrey C."/>
            <person name="LaButti K."/>
            <person name="Lindquist E.A."/>
            <person name="Lipzen A."/>
            <person name="Lundell T."/>
            <person name="Morin E."/>
            <person name="Murat C."/>
            <person name="Riley R."/>
            <person name="Ohm R."/>
            <person name="Sun H."/>
            <person name="Tunlid A."/>
            <person name="Henrissat B."/>
            <person name="Grigoriev I.V."/>
            <person name="Hibbett D.S."/>
            <person name="Martin F."/>
        </authorList>
    </citation>
    <scope>NUCLEOTIDE SEQUENCE [LARGE SCALE GENOMIC DNA]</scope>
    <source>
        <strain evidence="2">MUT 4182</strain>
    </source>
</reference>
<feature type="non-terminal residue" evidence="1">
    <location>
        <position position="1"/>
    </location>
</feature>
<proteinExistence type="predicted"/>
<gene>
    <name evidence="1" type="ORF">M407DRAFT_212653</name>
</gene>
<dbReference type="OrthoDB" id="3287693at2759"/>
<keyword evidence="2" id="KW-1185">Reference proteome</keyword>
<name>A0A0C3QJW2_9AGAM</name>
<dbReference type="AlphaFoldDB" id="A0A0C3QJW2"/>
<dbReference type="HOGENOM" id="CLU_1036509_0_0_1"/>
<sequence>RFWKIVDWRFRRYDEKNVNVDHRRVLSLVCSAEETPLLSAISATPASAMDEIIQTIRMGDIASKHYRDLQIYIKQIDPKADVDVWHALGGCVADMIHRINGLLKSKLNLVEMVDTDIRRPDPFSIIAAADTEMNEESKVDRSLSLDRDQPQAEVLPDKLKHLRECTDRILCEDHDVPNELWHPDELTSVLKLDYLKEIRHFIGPNSRAPFMNETNDLVKELAADIYDLHECLVSLDCGSNSSFRSKVERYRREASFPVSLIAALRERNS</sequence>